<evidence type="ECO:0000313" key="2">
    <source>
        <dbReference type="EMBL" id="KAE8713626.1"/>
    </source>
</evidence>
<sequence>MDFKFKGIGWVGDIYQKFEILCHEMDNIVNQDTVKYAENQAQSVGKSMKRFYSDVVLPLKHEDQGVALKRSATIDTFVELKAAIQEDHINTVCNLSHVQPLAVATIEKQLDHASNELFPSVQLSIPTSVDALDGAESGIISQQLSDIMKTKSSVVNIEENSIWEKKSGFDVPGLISPREEESFGDSLTNNRFIDCTEKISPGAAGEVSRAILVHDMESQSPKKETGISYNITVDVVNRQLECAFAELCRVDQPGNPNTVDSHLGKQSITSEEAAEVLNDTKLEVNPEEYPTMENPSVSKVLGLVTPFEKEPRGASFLSKFNDSNDKEMSSEAEVSPATSVQDVRKPSASDVSELIFHGEEEIVNCDNINPSMIHYDFPSATSAHGNQNARKIKDECVSDALDDVTSSKMVSSVIGREEDVAEVGVDSSSGSLFQEFHLAENSLENSPAKALIHHDPVNVAELVSHNVHSSSMLTSLLSDEKESMVAASISSSNDLSMASVGNGAYRTVNSSKSLTGISGNKNLHFGGESAQLQVSSSSNIGHVDDSIDDINISSMEIIDLYDEVKLEDSCVIPDSSALYAVSRRINKHKSYRKRIQDALNSRKRLAKEYEQLANWFGDADMGSVHNHFQTLQPSSSTTTSEPKNTQTELVCDSDWEIL</sequence>
<dbReference type="EMBL" id="VEPZ02000876">
    <property type="protein sequence ID" value="KAE8713626.1"/>
    <property type="molecule type" value="Genomic_DNA"/>
</dbReference>
<dbReference type="GO" id="GO:0006950">
    <property type="term" value="P:response to stress"/>
    <property type="evidence" value="ECO:0007669"/>
    <property type="project" value="TreeGrafter"/>
</dbReference>
<dbReference type="AlphaFoldDB" id="A0A6A3B9R7"/>
<dbReference type="InterPro" id="IPR053273">
    <property type="entry name" value="CST_Regulator"/>
</dbReference>
<dbReference type="GO" id="GO:0061908">
    <property type="term" value="C:phagophore"/>
    <property type="evidence" value="ECO:0007669"/>
    <property type="project" value="TreeGrafter"/>
</dbReference>
<dbReference type="PANTHER" id="PTHR34659:SF1">
    <property type="entry name" value="PROTEIN EGT2"/>
    <property type="match status" value="1"/>
</dbReference>
<dbReference type="GO" id="GO:0005776">
    <property type="term" value="C:autophagosome"/>
    <property type="evidence" value="ECO:0007669"/>
    <property type="project" value="TreeGrafter"/>
</dbReference>
<gene>
    <name evidence="2" type="ORF">F3Y22_tig00110206pilonHSYRG00218</name>
</gene>
<organism evidence="2 3">
    <name type="scientific">Hibiscus syriacus</name>
    <name type="common">Rose of Sharon</name>
    <dbReference type="NCBI Taxonomy" id="106335"/>
    <lineage>
        <taxon>Eukaryota</taxon>
        <taxon>Viridiplantae</taxon>
        <taxon>Streptophyta</taxon>
        <taxon>Embryophyta</taxon>
        <taxon>Tracheophyta</taxon>
        <taxon>Spermatophyta</taxon>
        <taxon>Magnoliopsida</taxon>
        <taxon>eudicotyledons</taxon>
        <taxon>Gunneridae</taxon>
        <taxon>Pentapetalae</taxon>
        <taxon>rosids</taxon>
        <taxon>malvids</taxon>
        <taxon>Malvales</taxon>
        <taxon>Malvaceae</taxon>
        <taxon>Malvoideae</taxon>
        <taxon>Hibiscus</taxon>
    </lineage>
</organism>
<dbReference type="PANTHER" id="PTHR34659">
    <property type="entry name" value="BNAA05G11610D PROTEIN"/>
    <property type="match status" value="1"/>
</dbReference>
<evidence type="ECO:0000313" key="3">
    <source>
        <dbReference type="Proteomes" id="UP000436088"/>
    </source>
</evidence>
<reference evidence="2" key="1">
    <citation type="submission" date="2019-09" db="EMBL/GenBank/DDBJ databases">
        <title>Draft genome information of white flower Hibiscus syriacus.</title>
        <authorList>
            <person name="Kim Y.-M."/>
        </authorList>
    </citation>
    <scope>NUCLEOTIDE SEQUENCE [LARGE SCALE GENOMIC DNA]</scope>
    <source>
        <strain evidence="2">YM2019G1</strain>
    </source>
</reference>
<evidence type="ECO:0000256" key="1">
    <source>
        <dbReference type="SAM" id="MobiDB-lite"/>
    </source>
</evidence>
<comment type="caution">
    <text evidence="2">The sequence shown here is derived from an EMBL/GenBank/DDBJ whole genome shotgun (WGS) entry which is preliminary data.</text>
</comment>
<protein>
    <submittedName>
        <fullName evidence="2">Fiber Fb32-like protein isoform 3</fullName>
    </submittedName>
</protein>
<keyword evidence="3" id="KW-1185">Reference proteome</keyword>
<name>A0A6A3B9R7_HIBSY</name>
<feature type="region of interest" description="Disordered" evidence="1">
    <location>
        <begin position="320"/>
        <end position="340"/>
    </location>
</feature>
<dbReference type="Proteomes" id="UP000436088">
    <property type="component" value="Unassembled WGS sequence"/>
</dbReference>
<accession>A0A6A3B9R7</accession>
<proteinExistence type="predicted"/>